<keyword evidence="2" id="KW-1185">Reference proteome</keyword>
<name>A0A9K3GQS0_9EUKA</name>
<accession>A0A9K3GQS0</accession>
<dbReference type="EMBL" id="BDIP01007085">
    <property type="protein sequence ID" value="GIQ91061.1"/>
    <property type="molecule type" value="Genomic_DNA"/>
</dbReference>
<proteinExistence type="predicted"/>
<feature type="non-terminal residue" evidence="1">
    <location>
        <position position="1"/>
    </location>
</feature>
<dbReference type="Proteomes" id="UP000265618">
    <property type="component" value="Unassembled WGS sequence"/>
</dbReference>
<evidence type="ECO:0000313" key="1">
    <source>
        <dbReference type="EMBL" id="GIQ91061.1"/>
    </source>
</evidence>
<evidence type="ECO:0000313" key="2">
    <source>
        <dbReference type="Proteomes" id="UP000265618"/>
    </source>
</evidence>
<organism evidence="1 2">
    <name type="scientific">Kipferlia bialata</name>
    <dbReference type="NCBI Taxonomy" id="797122"/>
    <lineage>
        <taxon>Eukaryota</taxon>
        <taxon>Metamonada</taxon>
        <taxon>Carpediemonas-like organisms</taxon>
        <taxon>Kipferlia</taxon>
    </lineage>
</organism>
<comment type="caution">
    <text evidence="1">The sequence shown here is derived from an EMBL/GenBank/DDBJ whole genome shotgun (WGS) entry which is preliminary data.</text>
</comment>
<dbReference type="OrthoDB" id="108365at2759"/>
<reference evidence="1 2" key="1">
    <citation type="journal article" date="2018" name="PLoS ONE">
        <title>The draft genome of Kipferlia bialata reveals reductive genome evolution in fornicate parasites.</title>
        <authorList>
            <person name="Tanifuji G."/>
            <person name="Takabayashi S."/>
            <person name="Kume K."/>
            <person name="Takagi M."/>
            <person name="Nakayama T."/>
            <person name="Kamikawa R."/>
            <person name="Inagaki Y."/>
            <person name="Hashimoto T."/>
        </authorList>
    </citation>
    <scope>NUCLEOTIDE SEQUENCE [LARGE SCALE GENOMIC DNA]</scope>
    <source>
        <strain evidence="1">NY0173</strain>
    </source>
</reference>
<sequence>MAKPSTRIIATMASVDTIPSLEGATHIRLNASHMSVPRIEACLKELGTDRDVYIDLQGSKMRLNFDQPEFDALSGQTIPFRPEYSADHPHTLLVCQDVLNVFE</sequence>
<protein>
    <submittedName>
        <fullName evidence="1">Uncharacterized protein</fullName>
    </submittedName>
</protein>
<gene>
    <name evidence="1" type="ORF">KIPB_014129</name>
</gene>
<dbReference type="AlphaFoldDB" id="A0A9K3GQS0"/>